<evidence type="ECO:0000256" key="1">
    <source>
        <dbReference type="ARBA" id="ARBA00000085"/>
    </source>
</evidence>
<dbReference type="EMBL" id="CP053661">
    <property type="protein sequence ID" value="QKD82219.1"/>
    <property type="molecule type" value="Genomic_DNA"/>
</dbReference>
<feature type="coiled-coil region" evidence="10">
    <location>
        <begin position="363"/>
        <end position="397"/>
    </location>
</feature>
<keyword evidence="8" id="KW-0902">Two-component regulatory system</keyword>
<dbReference type="Proteomes" id="UP000505210">
    <property type="component" value="Chromosome"/>
</dbReference>
<dbReference type="Gene3D" id="1.10.287.130">
    <property type="match status" value="1"/>
</dbReference>
<dbReference type="PRINTS" id="PR00344">
    <property type="entry name" value="BCTRLSENSOR"/>
</dbReference>
<dbReference type="PROSITE" id="PS50885">
    <property type="entry name" value="HAMP"/>
    <property type="match status" value="1"/>
</dbReference>
<evidence type="ECO:0000256" key="7">
    <source>
        <dbReference type="ARBA" id="ARBA00022777"/>
    </source>
</evidence>
<evidence type="ECO:0000259" key="14">
    <source>
        <dbReference type="PROSITE" id="PS50885"/>
    </source>
</evidence>
<dbReference type="KEGG" id="theu:HPC62_08485"/>
<dbReference type="AlphaFoldDB" id="A0A6M8B4M8"/>
<evidence type="ECO:0000313" key="15">
    <source>
        <dbReference type="EMBL" id="QKD82219.1"/>
    </source>
</evidence>
<dbReference type="GO" id="GO:0000155">
    <property type="term" value="F:phosphorelay sensor kinase activity"/>
    <property type="evidence" value="ECO:0007669"/>
    <property type="project" value="InterPro"/>
</dbReference>
<name>A0A6M8B4M8_9CYAN</name>
<dbReference type="SUPFAM" id="SSF55874">
    <property type="entry name" value="ATPase domain of HSP90 chaperone/DNA topoisomerase II/histidine kinase"/>
    <property type="match status" value="1"/>
</dbReference>
<dbReference type="InterPro" id="IPR004358">
    <property type="entry name" value="Sig_transdc_His_kin-like_C"/>
</dbReference>
<feature type="compositionally biased region" description="Basic and acidic residues" evidence="11">
    <location>
        <begin position="663"/>
        <end position="677"/>
    </location>
</feature>
<keyword evidence="6" id="KW-0808">Transferase</keyword>
<feature type="domain" description="Histidine kinase" evidence="13">
    <location>
        <begin position="407"/>
        <end position="654"/>
    </location>
</feature>
<dbReference type="SMART" id="SM00304">
    <property type="entry name" value="HAMP"/>
    <property type="match status" value="1"/>
</dbReference>
<evidence type="ECO:0000259" key="13">
    <source>
        <dbReference type="PROSITE" id="PS50109"/>
    </source>
</evidence>
<dbReference type="PANTHER" id="PTHR43711:SF26">
    <property type="entry name" value="SENSOR HISTIDINE KINASE RCSC"/>
    <property type="match status" value="1"/>
</dbReference>
<dbReference type="Pfam" id="PF00672">
    <property type="entry name" value="HAMP"/>
    <property type="match status" value="1"/>
</dbReference>
<evidence type="ECO:0000256" key="5">
    <source>
        <dbReference type="ARBA" id="ARBA00022553"/>
    </source>
</evidence>
<comment type="catalytic activity">
    <reaction evidence="1">
        <text>ATP + protein L-histidine = ADP + protein N-phospho-L-histidine.</text>
        <dbReference type="EC" id="2.7.13.3"/>
    </reaction>
</comment>
<protein>
    <recommendedName>
        <fullName evidence="9">Circadian input-output histidine kinase CikA</fullName>
        <ecNumber evidence="4">2.7.13.3</ecNumber>
    </recommendedName>
</protein>
<feature type="domain" description="HAMP" evidence="14">
    <location>
        <begin position="332"/>
        <end position="385"/>
    </location>
</feature>
<dbReference type="InterPro" id="IPR005467">
    <property type="entry name" value="His_kinase_dom"/>
</dbReference>
<keyword evidence="10" id="KW-0175">Coiled coil</keyword>
<evidence type="ECO:0000256" key="10">
    <source>
        <dbReference type="SAM" id="Coils"/>
    </source>
</evidence>
<dbReference type="Pfam" id="PF00512">
    <property type="entry name" value="HisKA"/>
    <property type="match status" value="1"/>
</dbReference>
<keyword evidence="5" id="KW-0597">Phosphoprotein</keyword>
<dbReference type="InterPro" id="IPR003594">
    <property type="entry name" value="HATPase_dom"/>
</dbReference>
<sequence length="677" mass="75527">MPFRSGIAMPGGQPSFRRLLLMRILLLSIPILLLGVAVTFRKARTSLLETARQNLTESAIRKGNLIQSSIDSLQTSLAIASQTESLQAGDMARSQLFLEKLLPQLPGAQCLQLTDLYTDQIVASTCGSEPIKSLDDHPWRYQPDSSAINPFQRSVLDTQPRRRVRQEPMNSQLDLVISTPVYTNDGRPRYGLTVQTVLRQIEVAQPWSLLGYTTVIDQDGTFLSHPFPEKVGRNIAEEGDRDRFENILENTARGDGAVRHLFNFSGDSTEWLAGFTPIEVSISPTEKRIWTVLAVTRLDYALEGLKSISQILALLTGGLLTAHMLAMLYIARDISLPIEKLGKYARHLDRRDVKARMPKNFQVRELNQLAEVLNSMVSRLEDRANELESAWQEAEAANQLKSEFLATTSHELRTPLNAIIGCIRLVQDGYCDTREEELDLLEQADKAAIHLLKIINDLLDIRGIEQGKLRLFLEVVDLRQILKEVLELQAVEIQRKQLRLTAPDLDEQILVRADPARLKQVLLNVVSNAVKFTDEGSITIDIRRNQKSEFSKLVSDGVSLNGDGGDLTNPNTRPQDWIVVSVKDTGIGVDPEQQDKLFRPFVMADGSTTRKFEGTGLGLAISRNLVERMGGTIDLYSEGLDKGTTVEITLPVVDDSQTSTFDPDTKADTPERIKVSS</sequence>
<feature type="region of interest" description="Disordered" evidence="11">
    <location>
        <begin position="655"/>
        <end position="677"/>
    </location>
</feature>
<evidence type="ECO:0000313" key="16">
    <source>
        <dbReference type="Proteomes" id="UP000505210"/>
    </source>
</evidence>
<evidence type="ECO:0000256" key="6">
    <source>
        <dbReference type="ARBA" id="ARBA00022679"/>
    </source>
</evidence>
<reference evidence="15 16" key="1">
    <citation type="submission" date="2020-05" db="EMBL/GenBank/DDBJ databases">
        <title>Complete genome sequence of of a novel Thermoleptolyngbya strain isolated from hot springs of Ganzi, Sichuan China.</title>
        <authorList>
            <person name="Tang J."/>
            <person name="Daroch M."/>
            <person name="Li L."/>
            <person name="Waleron K."/>
            <person name="Waleron M."/>
            <person name="Waleron M."/>
        </authorList>
    </citation>
    <scope>NUCLEOTIDE SEQUENCE [LARGE SCALE GENOMIC DNA]</scope>
    <source>
        <strain evidence="15 16">PKUAC-SCTA183</strain>
    </source>
</reference>
<comment type="similarity">
    <text evidence="3">In the N-terminal section; belongs to the phytochrome family.</text>
</comment>
<keyword evidence="12" id="KW-0812">Transmembrane</keyword>
<dbReference type="Gene3D" id="3.30.565.10">
    <property type="entry name" value="Histidine kinase-like ATPase, C-terminal domain"/>
    <property type="match status" value="1"/>
</dbReference>
<organism evidence="15 16">
    <name type="scientific">Thermoleptolyngbya sichuanensis A183</name>
    <dbReference type="NCBI Taxonomy" id="2737172"/>
    <lineage>
        <taxon>Bacteria</taxon>
        <taxon>Bacillati</taxon>
        <taxon>Cyanobacteriota</taxon>
        <taxon>Cyanophyceae</taxon>
        <taxon>Oculatellales</taxon>
        <taxon>Oculatellaceae</taxon>
        <taxon>Thermoleptolyngbya</taxon>
        <taxon>Thermoleptolyngbya sichuanensis</taxon>
    </lineage>
</organism>
<evidence type="ECO:0000256" key="11">
    <source>
        <dbReference type="SAM" id="MobiDB-lite"/>
    </source>
</evidence>
<evidence type="ECO:0000256" key="3">
    <source>
        <dbReference type="ARBA" id="ARBA00006402"/>
    </source>
</evidence>
<evidence type="ECO:0000256" key="4">
    <source>
        <dbReference type="ARBA" id="ARBA00012438"/>
    </source>
</evidence>
<keyword evidence="12" id="KW-1133">Transmembrane helix</keyword>
<dbReference type="PANTHER" id="PTHR43711">
    <property type="entry name" value="TWO-COMPONENT HISTIDINE KINASE"/>
    <property type="match status" value="1"/>
</dbReference>
<dbReference type="InterPro" id="IPR050736">
    <property type="entry name" value="Sensor_HK_Regulatory"/>
</dbReference>
<keyword evidence="16" id="KW-1185">Reference proteome</keyword>
<dbReference type="Pfam" id="PF02518">
    <property type="entry name" value="HATPase_c"/>
    <property type="match status" value="1"/>
</dbReference>
<dbReference type="InterPro" id="IPR036097">
    <property type="entry name" value="HisK_dim/P_sf"/>
</dbReference>
<keyword evidence="7 15" id="KW-0418">Kinase</keyword>
<comment type="subcellular location">
    <subcellularLocation>
        <location evidence="2">Membrane</location>
    </subcellularLocation>
</comment>
<evidence type="ECO:0000256" key="2">
    <source>
        <dbReference type="ARBA" id="ARBA00004370"/>
    </source>
</evidence>
<dbReference type="EC" id="2.7.13.3" evidence="4"/>
<dbReference type="CDD" id="cd16922">
    <property type="entry name" value="HATPase_EvgS-ArcB-TorS-like"/>
    <property type="match status" value="1"/>
</dbReference>
<dbReference type="Gene3D" id="6.10.340.10">
    <property type="match status" value="1"/>
</dbReference>
<proteinExistence type="inferred from homology"/>
<dbReference type="SMART" id="SM00388">
    <property type="entry name" value="HisKA"/>
    <property type="match status" value="1"/>
</dbReference>
<dbReference type="InterPro" id="IPR003661">
    <property type="entry name" value="HisK_dim/P_dom"/>
</dbReference>
<accession>A0A6M8B4M8</accession>
<evidence type="ECO:0000256" key="8">
    <source>
        <dbReference type="ARBA" id="ARBA00023012"/>
    </source>
</evidence>
<evidence type="ECO:0000256" key="12">
    <source>
        <dbReference type="SAM" id="Phobius"/>
    </source>
</evidence>
<dbReference type="InterPro" id="IPR003660">
    <property type="entry name" value="HAMP_dom"/>
</dbReference>
<dbReference type="SUPFAM" id="SSF47384">
    <property type="entry name" value="Homodimeric domain of signal transducing histidine kinase"/>
    <property type="match status" value="1"/>
</dbReference>
<dbReference type="InterPro" id="IPR036890">
    <property type="entry name" value="HATPase_C_sf"/>
</dbReference>
<keyword evidence="12" id="KW-0472">Membrane</keyword>
<gene>
    <name evidence="15" type="ORF">HPC62_08485</name>
</gene>
<feature type="transmembrane region" description="Helical" evidence="12">
    <location>
        <begin position="20"/>
        <end position="40"/>
    </location>
</feature>
<dbReference type="FunFam" id="3.30.565.10:FF:000010">
    <property type="entry name" value="Sensor histidine kinase RcsC"/>
    <property type="match status" value="1"/>
</dbReference>
<evidence type="ECO:0000256" key="9">
    <source>
        <dbReference type="ARBA" id="ARBA00074306"/>
    </source>
</evidence>
<dbReference type="GO" id="GO:0016020">
    <property type="term" value="C:membrane"/>
    <property type="evidence" value="ECO:0007669"/>
    <property type="project" value="UniProtKB-SubCell"/>
</dbReference>
<dbReference type="SMART" id="SM00387">
    <property type="entry name" value="HATPase_c"/>
    <property type="match status" value="1"/>
</dbReference>
<dbReference type="PROSITE" id="PS50109">
    <property type="entry name" value="HIS_KIN"/>
    <property type="match status" value="1"/>
</dbReference>
<dbReference type="CDD" id="cd00082">
    <property type="entry name" value="HisKA"/>
    <property type="match status" value="1"/>
</dbReference>